<protein>
    <recommendedName>
        <fullName evidence="2">DUF5709 domain-containing protein</fullName>
    </recommendedName>
</protein>
<evidence type="ECO:0000259" key="2">
    <source>
        <dbReference type="Pfam" id="PF18970"/>
    </source>
</evidence>
<dbReference type="AlphaFoldDB" id="A0A543NKE9"/>
<gene>
    <name evidence="3" type="ORF">FHX37_2224</name>
</gene>
<feature type="compositionally biased region" description="Basic and acidic residues" evidence="1">
    <location>
        <begin position="1"/>
        <end position="12"/>
    </location>
</feature>
<reference evidence="3 4" key="1">
    <citation type="submission" date="2019-06" db="EMBL/GenBank/DDBJ databases">
        <title>Sequencing the genomes of 1000 actinobacteria strains.</title>
        <authorList>
            <person name="Klenk H.-P."/>
        </authorList>
    </citation>
    <scope>NUCLEOTIDE SEQUENCE [LARGE SCALE GENOMIC DNA]</scope>
    <source>
        <strain evidence="3 4">DSM 45015</strain>
    </source>
</reference>
<evidence type="ECO:0000313" key="3">
    <source>
        <dbReference type="EMBL" id="TQN32274.1"/>
    </source>
</evidence>
<dbReference type="Proteomes" id="UP000317422">
    <property type="component" value="Unassembled WGS sequence"/>
</dbReference>
<keyword evidence="4" id="KW-1185">Reference proteome</keyword>
<sequence>MTERNPDGHGDPVNEEAADWEEAGLPAQEDSTEDQTLPGDRPSAMSEFGSAGTEREAGEPLDTALSRDQPDTRGARGSAARVEEERTPQSPDDQEEGMRLVAEDEGVRRDEEDTLIAEDAGEDRGAHTPEEQAVHERHERGRR</sequence>
<feature type="compositionally biased region" description="Acidic residues" evidence="1">
    <location>
        <begin position="13"/>
        <end position="22"/>
    </location>
</feature>
<proteinExistence type="predicted"/>
<feature type="compositionally biased region" description="Basic and acidic residues" evidence="1">
    <location>
        <begin position="122"/>
        <end position="143"/>
    </location>
</feature>
<feature type="compositionally biased region" description="Basic and acidic residues" evidence="1">
    <location>
        <begin position="96"/>
        <end position="111"/>
    </location>
</feature>
<dbReference type="Pfam" id="PF18970">
    <property type="entry name" value="DUF5709"/>
    <property type="match status" value="1"/>
</dbReference>
<name>A0A543NKE9_9ACTN</name>
<dbReference type="InterPro" id="IPR043763">
    <property type="entry name" value="DUF5709"/>
</dbReference>
<feature type="region of interest" description="Disordered" evidence="1">
    <location>
        <begin position="1"/>
        <end position="143"/>
    </location>
</feature>
<feature type="compositionally biased region" description="Acidic residues" evidence="1">
    <location>
        <begin position="112"/>
        <end position="121"/>
    </location>
</feature>
<organism evidence="3 4">
    <name type="scientific">Haloactinospora alba</name>
    <dbReference type="NCBI Taxonomy" id="405555"/>
    <lineage>
        <taxon>Bacteria</taxon>
        <taxon>Bacillati</taxon>
        <taxon>Actinomycetota</taxon>
        <taxon>Actinomycetes</taxon>
        <taxon>Streptosporangiales</taxon>
        <taxon>Nocardiopsidaceae</taxon>
        <taxon>Haloactinospora</taxon>
    </lineage>
</organism>
<evidence type="ECO:0000256" key="1">
    <source>
        <dbReference type="SAM" id="MobiDB-lite"/>
    </source>
</evidence>
<dbReference type="RefSeq" id="WP_211351804.1">
    <property type="nucleotide sequence ID" value="NZ_VFQC01000001.1"/>
</dbReference>
<feature type="domain" description="DUF5709" evidence="2">
    <location>
        <begin position="92"/>
        <end position="136"/>
    </location>
</feature>
<evidence type="ECO:0000313" key="4">
    <source>
        <dbReference type="Proteomes" id="UP000317422"/>
    </source>
</evidence>
<comment type="caution">
    <text evidence="3">The sequence shown here is derived from an EMBL/GenBank/DDBJ whole genome shotgun (WGS) entry which is preliminary data.</text>
</comment>
<accession>A0A543NKE9</accession>
<dbReference type="EMBL" id="VFQC01000001">
    <property type="protein sequence ID" value="TQN32274.1"/>
    <property type="molecule type" value="Genomic_DNA"/>
</dbReference>